<sequence length="183" mass="19441">MRRREFISLISGAAGWPLVARAQQPAMPVIGWLSARSPAEAASVLQAFRQGLGQVGYFEGKNVTIEYRWAEGRYDRLPDLAAELVRRQVAVIAATGGEPSPLAAKAAATTIPIVCTIGGDPVETGLVASFNRPGGNLTGTTIMILEMASKRLDLVRQLVPNATSIGMLVNPKFPTASAEAREV</sequence>
<dbReference type="AlphaFoldDB" id="X0VN97"/>
<dbReference type="InterPro" id="IPR007487">
    <property type="entry name" value="ABC_transpt-TYRBP-like"/>
</dbReference>
<evidence type="ECO:0008006" key="2">
    <source>
        <dbReference type="Google" id="ProtNLM"/>
    </source>
</evidence>
<evidence type="ECO:0000313" key="1">
    <source>
        <dbReference type="EMBL" id="GAG19725.1"/>
    </source>
</evidence>
<dbReference type="CDD" id="cd06325">
    <property type="entry name" value="PBP1_ABC_unchar_transporter"/>
    <property type="match status" value="1"/>
</dbReference>
<proteinExistence type="predicted"/>
<name>X0VN97_9ZZZZ</name>
<gene>
    <name evidence="1" type="ORF">S01H1_54750</name>
</gene>
<dbReference type="PANTHER" id="PTHR35271">
    <property type="entry name" value="ABC TRANSPORTER, SUBSTRATE-BINDING LIPOPROTEIN-RELATED"/>
    <property type="match status" value="1"/>
</dbReference>
<feature type="non-terminal residue" evidence="1">
    <location>
        <position position="183"/>
    </location>
</feature>
<dbReference type="EMBL" id="BARS01035542">
    <property type="protein sequence ID" value="GAG19725.1"/>
    <property type="molecule type" value="Genomic_DNA"/>
</dbReference>
<comment type="caution">
    <text evidence="1">The sequence shown here is derived from an EMBL/GenBank/DDBJ whole genome shotgun (WGS) entry which is preliminary data.</text>
</comment>
<dbReference type="Gene3D" id="3.40.50.2300">
    <property type="match status" value="2"/>
</dbReference>
<organism evidence="1">
    <name type="scientific">marine sediment metagenome</name>
    <dbReference type="NCBI Taxonomy" id="412755"/>
    <lineage>
        <taxon>unclassified sequences</taxon>
        <taxon>metagenomes</taxon>
        <taxon>ecological metagenomes</taxon>
    </lineage>
</organism>
<accession>X0VN97</accession>
<protein>
    <recommendedName>
        <fullName evidence="2">ABC transporter substrate-binding protein</fullName>
    </recommendedName>
</protein>
<dbReference type="PANTHER" id="PTHR35271:SF1">
    <property type="entry name" value="ABC TRANSPORTER, SUBSTRATE-BINDING LIPOPROTEIN"/>
    <property type="match status" value="1"/>
</dbReference>
<dbReference type="Pfam" id="PF04392">
    <property type="entry name" value="ABC_sub_bind"/>
    <property type="match status" value="1"/>
</dbReference>
<reference evidence="1" key="1">
    <citation type="journal article" date="2014" name="Front. Microbiol.">
        <title>High frequency of phylogenetically diverse reductive dehalogenase-homologous genes in deep subseafloor sedimentary metagenomes.</title>
        <authorList>
            <person name="Kawai M."/>
            <person name="Futagami T."/>
            <person name="Toyoda A."/>
            <person name="Takaki Y."/>
            <person name="Nishi S."/>
            <person name="Hori S."/>
            <person name="Arai W."/>
            <person name="Tsubouchi T."/>
            <person name="Morono Y."/>
            <person name="Uchiyama I."/>
            <person name="Ito T."/>
            <person name="Fujiyama A."/>
            <person name="Inagaki F."/>
            <person name="Takami H."/>
        </authorList>
    </citation>
    <scope>NUCLEOTIDE SEQUENCE</scope>
    <source>
        <strain evidence="1">Expedition CK06-06</strain>
    </source>
</reference>